<dbReference type="SUPFAM" id="SSF103473">
    <property type="entry name" value="MFS general substrate transporter"/>
    <property type="match status" value="1"/>
</dbReference>
<sequence length="389" mass="42608">MKKVNPLLIIILALGVFGIITTEMGIIGVLPQVTQKFNISTSQSGWLVSIFALVVAISGPFLTLLASGINRKVILLTAVLIFAISNIVYAYTTMFEVMLIFRIIPAIFHPVFFSVALVTAAQLVPPEKSTKAVTKVFAGITVGFAFGVPLTSYLADKISLEVAFLFGAVVSIIAFLGILAWLPSMPVKEKMSYGKQLGILRKPLLWLNIVAVIFIFAAMFSVYSYFAEYLGQVTHMNGSWISIMLMAFGIIMIFGNFLFGSLLHKGITKTVIMFPLLYAVTYLFVYYLGSYFLPMVVIIIIWGAVHSGGLIVSQAWLTTEAKEAPEFGNSLFISFSNLGITIGTAIGGWFISHAGIHQLIWIGIMFSLLAFLSIIIKIKISKLNVVEVE</sequence>
<protein>
    <submittedName>
        <fullName evidence="7">Arabinose ABC transporter permease</fullName>
    </submittedName>
</protein>
<dbReference type="RefSeq" id="WP_036686708.1">
    <property type="nucleotide sequence ID" value="NZ_CP009428.1"/>
</dbReference>
<dbReference type="Pfam" id="PF07690">
    <property type="entry name" value="MFS_1"/>
    <property type="match status" value="1"/>
</dbReference>
<evidence type="ECO:0000256" key="5">
    <source>
        <dbReference type="ARBA" id="ARBA00022989"/>
    </source>
</evidence>
<dbReference type="InterPro" id="IPR050189">
    <property type="entry name" value="MFS_Efflux_Transporters"/>
</dbReference>
<evidence type="ECO:0000256" key="6">
    <source>
        <dbReference type="ARBA" id="ARBA00023136"/>
    </source>
</evidence>
<keyword evidence="3" id="KW-1003">Cell membrane</keyword>
<proteinExistence type="predicted"/>
<keyword evidence="2" id="KW-0813">Transport</keyword>
<dbReference type="EMBL" id="MKQP01000054">
    <property type="protein sequence ID" value="OMD24179.1"/>
    <property type="molecule type" value="Genomic_DNA"/>
</dbReference>
<evidence type="ECO:0000313" key="7">
    <source>
        <dbReference type="EMBL" id="OMD24179.1"/>
    </source>
</evidence>
<dbReference type="PANTHER" id="PTHR43124:SF3">
    <property type="entry name" value="CHLORAMPHENICOL EFFLUX PUMP RV0191"/>
    <property type="match status" value="1"/>
</dbReference>
<organism evidence="7 8">
    <name type="scientific">Paenibacillus odorifer</name>
    <dbReference type="NCBI Taxonomy" id="189426"/>
    <lineage>
        <taxon>Bacteria</taxon>
        <taxon>Bacillati</taxon>
        <taxon>Bacillota</taxon>
        <taxon>Bacilli</taxon>
        <taxon>Bacillales</taxon>
        <taxon>Paenibacillaceae</taxon>
        <taxon>Paenibacillus</taxon>
    </lineage>
</organism>
<dbReference type="PROSITE" id="PS50850">
    <property type="entry name" value="MFS"/>
    <property type="match status" value="1"/>
</dbReference>
<dbReference type="InterPro" id="IPR011701">
    <property type="entry name" value="MFS"/>
</dbReference>
<dbReference type="CDD" id="cd17324">
    <property type="entry name" value="MFS_NepI_like"/>
    <property type="match status" value="1"/>
</dbReference>
<dbReference type="InterPro" id="IPR020846">
    <property type="entry name" value="MFS_dom"/>
</dbReference>
<dbReference type="Gene3D" id="1.20.1250.20">
    <property type="entry name" value="MFS general substrate transporter like domains"/>
    <property type="match status" value="2"/>
</dbReference>
<gene>
    <name evidence="7" type="ORF">BJP51_30000</name>
</gene>
<evidence type="ECO:0000256" key="3">
    <source>
        <dbReference type="ARBA" id="ARBA00022475"/>
    </source>
</evidence>
<dbReference type="GO" id="GO:0022857">
    <property type="term" value="F:transmembrane transporter activity"/>
    <property type="evidence" value="ECO:0007669"/>
    <property type="project" value="InterPro"/>
</dbReference>
<dbReference type="GO" id="GO:0005886">
    <property type="term" value="C:plasma membrane"/>
    <property type="evidence" value="ECO:0007669"/>
    <property type="project" value="UniProtKB-SubCell"/>
</dbReference>
<keyword evidence="4" id="KW-0812">Transmembrane</keyword>
<dbReference type="PANTHER" id="PTHR43124">
    <property type="entry name" value="PURINE EFFLUX PUMP PBUE"/>
    <property type="match status" value="1"/>
</dbReference>
<reference evidence="7 8" key="1">
    <citation type="submission" date="2016-10" db="EMBL/GenBank/DDBJ databases">
        <title>Paenibacillus species isolates.</title>
        <authorList>
            <person name="Beno S.M."/>
        </authorList>
    </citation>
    <scope>NUCLEOTIDE SEQUENCE [LARGE SCALE GENOMIC DNA]</scope>
    <source>
        <strain evidence="7 8">FSL H7-0604</strain>
    </source>
</reference>
<dbReference type="KEGG" id="pod:PODO_13675"/>
<dbReference type="InterPro" id="IPR036259">
    <property type="entry name" value="MFS_trans_sf"/>
</dbReference>
<keyword evidence="5" id="KW-1133">Transmembrane helix</keyword>
<dbReference type="Proteomes" id="UP000187465">
    <property type="component" value="Unassembled WGS sequence"/>
</dbReference>
<comment type="subcellular location">
    <subcellularLocation>
        <location evidence="1">Cell membrane</location>
        <topology evidence="1">Multi-pass membrane protein</topology>
    </subcellularLocation>
</comment>
<dbReference type="GeneID" id="31571245"/>
<evidence type="ECO:0000256" key="1">
    <source>
        <dbReference type="ARBA" id="ARBA00004651"/>
    </source>
</evidence>
<comment type="caution">
    <text evidence="7">The sequence shown here is derived from an EMBL/GenBank/DDBJ whole genome shotgun (WGS) entry which is preliminary data.</text>
</comment>
<name>A0A1R0WYA1_9BACL</name>
<accession>A0A1R0WYA1</accession>
<evidence type="ECO:0000313" key="8">
    <source>
        <dbReference type="Proteomes" id="UP000187465"/>
    </source>
</evidence>
<evidence type="ECO:0000256" key="2">
    <source>
        <dbReference type="ARBA" id="ARBA00022448"/>
    </source>
</evidence>
<keyword evidence="6" id="KW-0472">Membrane</keyword>
<dbReference type="AlphaFoldDB" id="A0A1R0WYA1"/>
<evidence type="ECO:0000256" key="4">
    <source>
        <dbReference type="ARBA" id="ARBA00022692"/>
    </source>
</evidence>